<proteinExistence type="predicted"/>
<evidence type="ECO:0000313" key="2">
    <source>
        <dbReference type="Proteomes" id="UP001163603"/>
    </source>
</evidence>
<protein>
    <submittedName>
        <fullName evidence="1">Uncharacterized protein</fullName>
    </submittedName>
</protein>
<keyword evidence="2" id="KW-1185">Reference proteome</keyword>
<name>A0ACC0Y6P5_9ROSI</name>
<sequence length="230" mass="24576">MEAVDEIKPKTGEEEEGKKEPEVGQDDAGIGEATGSVDLLANKTFLTDKTTTPMSMPTSGANANPSQLTIFYGGNVCVFDSIPAEKVREIMLIASAAAAAATNSGDMKNIGINCPTPSPVLTRSPSLLSTASPLGSPRVAPHPMQRNSSFCKLQAELPIARRHSLQKFFEKRRDRLVSKNPYPAQSGTKNSDIVTANLSTETSADAGYFEKSPMRPEELQAKSAVQMSCI</sequence>
<dbReference type="EMBL" id="CM047743">
    <property type="protein sequence ID" value="KAJ0030198.1"/>
    <property type="molecule type" value="Genomic_DNA"/>
</dbReference>
<dbReference type="Proteomes" id="UP001163603">
    <property type="component" value="Chromosome 8"/>
</dbReference>
<accession>A0ACC0Y6P5</accession>
<reference evidence="2" key="1">
    <citation type="journal article" date="2023" name="G3 (Bethesda)">
        <title>Genome assembly and association tests identify interacting loci associated with vigor, precocity, and sex in interspecific pistachio rootstocks.</title>
        <authorList>
            <person name="Palmer W."/>
            <person name="Jacygrad E."/>
            <person name="Sagayaradj S."/>
            <person name="Cavanaugh K."/>
            <person name="Han R."/>
            <person name="Bertier L."/>
            <person name="Beede B."/>
            <person name="Kafkas S."/>
            <person name="Golino D."/>
            <person name="Preece J."/>
            <person name="Michelmore R."/>
        </authorList>
    </citation>
    <scope>NUCLEOTIDE SEQUENCE [LARGE SCALE GENOMIC DNA]</scope>
</reference>
<evidence type="ECO:0000313" key="1">
    <source>
        <dbReference type="EMBL" id="KAJ0030198.1"/>
    </source>
</evidence>
<comment type="caution">
    <text evidence="1">The sequence shown here is derived from an EMBL/GenBank/DDBJ whole genome shotgun (WGS) entry which is preliminary data.</text>
</comment>
<gene>
    <name evidence="1" type="ORF">Pint_13620</name>
</gene>
<organism evidence="1 2">
    <name type="scientific">Pistacia integerrima</name>
    <dbReference type="NCBI Taxonomy" id="434235"/>
    <lineage>
        <taxon>Eukaryota</taxon>
        <taxon>Viridiplantae</taxon>
        <taxon>Streptophyta</taxon>
        <taxon>Embryophyta</taxon>
        <taxon>Tracheophyta</taxon>
        <taxon>Spermatophyta</taxon>
        <taxon>Magnoliopsida</taxon>
        <taxon>eudicotyledons</taxon>
        <taxon>Gunneridae</taxon>
        <taxon>Pentapetalae</taxon>
        <taxon>rosids</taxon>
        <taxon>malvids</taxon>
        <taxon>Sapindales</taxon>
        <taxon>Anacardiaceae</taxon>
        <taxon>Pistacia</taxon>
    </lineage>
</organism>